<evidence type="ECO:0000313" key="5">
    <source>
        <dbReference type="Proteomes" id="UP000722750"/>
    </source>
</evidence>
<evidence type="ECO:0000313" key="4">
    <source>
        <dbReference type="EMBL" id="MBS1257958.1"/>
    </source>
</evidence>
<dbReference type="AlphaFoldDB" id="A0A941W232"/>
<sequence>MLVRIIINFTHLTSEKLRVAGMNKKKYESKNVVSSYIKMTLQNPEVMILVKHRGSIVNKHILDIGCGSGRTTAILKNLSNGYIGIDYSMTMIESCRERFKDVSFACGDVRKMSEFRDDEFDFIMFSFNGLDSINHKDRLQGLSEIHRVLKQDGLFVFSSHNRNHRYAISRPKIKFSTMPCKQVGNFIKFFKSTRNRLRNKNHQVFNEQYAIINDVAHNYAMLTYYVDKVNQTKQLEDMGFETIEMYDTSGNMMNIDSDDKGSAWIYYVARKK</sequence>
<evidence type="ECO:0000256" key="1">
    <source>
        <dbReference type="ARBA" id="ARBA00022603"/>
    </source>
</evidence>
<proteinExistence type="predicted"/>
<name>A0A941W232_9BACT</name>
<dbReference type="GO" id="GO:0008168">
    <property type="term" value="F:methyltransferase activity"/>
    <property type="evidence" value="ECO:0007669"/>
    <property type="project" value="UniProtKB-KW"/>
</dbReference>
<protein>
    <submittedName>
        <fullName evidence="4">2-methoxy-6-polyprenyl-1,4-benzoquinol methylase, mitochondrial</fullName>
    </submittedName>
</protein>
<dbReference type="Pfam" id="PF13649">
    <property type="entry name" value="Methyltransf_25"/>
    <property type="match status" value="1"/>
</dbReference>
<dbReference type="PANTHER" id="PTHR43861">
    <property type="entry name" value="TRANS-ACONITATE 2-METHYLTRANSFERASE-RELATED"/>
    <property type="match status" value="1"/>
</dbReference>
<reference evidence="4" key="1">
    <citation type="journal article" date="2021" name="ISME J.">
        <title>Fine-scale metabolic discontinuity in a stratified prokaryote microbiome of a Red Sea deep halocline.</title>
        <authorList>
            <person name="Michoud G."/>
            <person name="Ngugi D.K."/>
            <person name="Barozzi A."/>
            <person name="Merlino G."/>
            <person name="Calleja M.L."/>
            <person name="Delgado-Huertas A."/>
            <person name="Moran X.A.G."/>
            <person name="Daffonchio D."/>
        </authorList>
    </citation>
    <scope>NUCLEOTIDE SEQUENCE</scope>
    <source>
        <strain evidence="4">SuakinDeep_MAG55_1</strain>
    </source>
</reference>
<dbReference type="InterPro" id="IPR029063">
    <property type="entry name" value="SAM-dependent_MTases_sf"/>
</dbReference>
<gene>
    <name evidence="4" type="ORF">MAG551_01011</name>
</gene>
<dbReference type="PANTHER" id="PTHR43861:SF1">
    <property type="entry name" value="TRANS-ACONITATE 2-METHYLTRANSFERASE"/>
    <property type="match status" value="1"/>
</dbReference>
<keyword evidence="1 4" id="KW-0489">Methyltransferase</keyword>
<dbReference type="Gene3D" id="3.40.50.150">
    <property type="entry name" value="Vaccinia Virus protein VP39"/>
    <property type="match status" value="1"/>
</dbReference>
<dbReference type="Proteomes" id="UP000722750">
    <property type="component" value="Unassembled WGS sequence"/>
</dbReference>
<evidence type="ECO:0000259" key="3">
    <source>
        <dbReference type="Pfam" id="PF13649"/>
    </source>
</evidence>
<accession>A0A941W232</accession>
<dbReference type="InterPro" id="IPR041698">
    <property type="entry name" value="Methyltransf_25"/>
</dbReference>
<dbReference type="EMBL" id="JAANXD010000042">
    <property type="protein sequence ID" value="MBS1257958.1"/>
    <property type="molecule type" value="Genomic_DNA"/>
</dbReference>
<feature type="domain" description="Methyltransferase" evidence="3">
    <location>
        <begin position="61"/>
        <end position="153"/>
    </location>
</feature>
<dbReference type="GO" id="GO:0032259">
    <property type="term" value="P:methylation"/>
    <property type="evidence" value="ECO:0007669"/>
    <property type="project" value="UniProtKB-KW"/>
</dbReference>
<dbReference type="CDD" id="cd02440">
    <property type="entry name" value="AdoMet_MTases"/>
    <property type="match status" value="1"/>
</dbReference>
<evidence type="ECO:0000256" key="2">
    <source>
        <dbReference type="ARBA" id="ARBA00022679"/>
    </source>
</evidence>
<keyword evidence="2" id="KW-0808">Transferase</keyword>
<organism evidence="4 5">
    <name type="scientific">Candidatus Scalindua arabica</name>
    <dbReference type="NCBI Taxonomy" id="1127984"/>
    <lineage>
        <taxon>Bacteria</taxon>
        <taxon>Pseudomonadati</taxon>
        <taxon>Planctomycetota</taxon>
        <taxon>Candidatus Brocadiia</taxon>
        <taxon>Candidatus Brocadiales</taxon>
        <taxon>Candidatus Scalinduaceae</taxon>
        <taxon>Candidatus Scalindua</taxon>
    </lineage>
</organism>
<comment type="caution">
    <text evidence="4">The sequence shown here is derived from an EMBL/GenBank/DDBJ whole genome shotgun (WGS) entry which is preliminary data.</text>
</comment>
<dbReference type="SUPFAM" id="SSF53335">
    <property type="entry name" value="S-adenosyl-L-methionine-dependent methyltransferases"/>
    <property type="match status" value="1"/>
</dbReference>